<dbReference type="AlphaFoldDB" id="W2WSK2"/>
<evidence type="ECO:0000313" key="2">
    <source>
        <dbReference type="Proteomes" id="UP000018958"/>
    </source>
</evidence>
<evidence type="ECO:0000313" key="1">
    <source>
        <dbReference type="EMBL" id="ETP12534.1"/>
    </source>
</evidence>
<dbReference type="InterPro" id="IPR012337">
    <property type="entry name" value="RNaseH-like_sf"/>
</dbReference>
<evidence type="ECO:0008006" key="3">
    <source>
        <dbReference type="Google" id="ProtNLM"/>
    </source>
</evidence>
<gene>
    <name evidence="1" type="ORF">F441_12146</name>
</gene>
<reference evidence="1 2" key="1">
    <citation type="submission" date="2013-11" db="EMBL/GenBank/DDBJ databases">
        <title>The Genome Sequence of Phytophthora parasitica CJ01A1.</title>
        <authorList>
            <consortium name="The Broad Institute Genomics Platform"/>
            <person name="Russ C."/>
            <person name="Tyler B."/>
            <person name="Panabieres F."/>
            <person name="Shan W."/>
            <person name="Tripathy S."/>
            <person name="Grunwald N."/>
            <person name="Machado M."/>
            <person name="Johnson C.S."/>
            <person name="Walker B."/>
            <person name="Young S.K."/>
            <person name="Zeng Q."/>
            <person name="Gargeya S."/>
            <person name="Fitzgerald M."/>
            <person name="Haas B."/>
            <person name="Abouelleil A."/>
            <person name="Allen A.W."/>
            <person name="Alvarado L."/>
            <person name="Arachchi H.M."/>
            <person name="Berlin A.M."/>
            <person name="Chapman S.B."/>
            <person name="Gainer-Dewar J."/>
            <person name="Goldberg J."/>
            <person name="Griggs A."/>
            <person name="Gujja S."/>
            <person name="Hansen M."/>
            <person name="Howarth C."/>
            <person name="Imamovic A."/>
            <person name="Ireland A."/>
            <person name="Larimer J."/>
            <person name="McCowan C."/>
            <person name="Murphy C."/>
            <person name="Pearson M."/>
            <person name="Poon T.W."/>
            <person name="Priest M."/>
            <person name="Roberts A."/>
            <person name="Saif S."/>
            <person name="Shea T."/>
            <person name="Sisk P."/>
            <person name="Sykes S."/>
            <person name="Wortman J."/>
            <person name="Nusbaum C."/>
            <person name="Birren B."/>
        </authorList>
    </citation>
    <scope>NUCLEOTIDE SEQUENCE [LARGE SCALE GENOMIC DNA]</scope>
    <source>
        <strain evidence="1 2">CJ01A1</strain>
    </source>
</reference>
<dbReference type="PANTHER" id="PTHR40866">
    <property type="entry name" value="BED-TYPE DOMAIN-CONTAINING PROTEIN"/>
    <property type="match status" value="1"/>
</dbReference>
<proteinExistence type="predicted"/>
<comment type="caution">
    <text evidence="1">The sequence shown here is derived from an EMBL/GenBank/DDBJ whole genome shotgun (WGS) entry which is preliminary data.</text>
</comment>
<organism evidence="1 2">
    <name type="scientific">Phytophthora nicotianae CJ01A1</name>
    <dbReference type="NCBI Taxonomy" id="1317063"/>
    <lineage>
        <taxon>Eukaryota</taxon>
        <taxon>Sar</taxon>
        <taxon>Stramenopiles</taxon>
        <taxon>Oomycota</taxon>
        <taxon>Peronosporomycetes</taxon>
        <taxon>Peronosporales</taxon>
        <taxon>Peronosporaceae</taxon>
        <taxon>Phytophthora</taxon>
    </lineage>
</organism>
<dbReference type="EMBL" id="ANIX01002379">
    <property type="protein sequence ID" value="ETP12534.1"/>
    <property type="molecule type" value="Genomic_DNA"/>
</dbReference>
<protein>
    <recommendedName>
        <fullName evidence="3">HAT C-terminal dimerisation domain-containing protein</fullName>
    </recommendedName>
</protein>
<dbReference type="SUPFAM" id="SSF53098">
    <property type="entry name" value="Ribonuclease H-like"/>
    <property type="match status" value="1"/>
</dbReference>
<dbReference type="Proteomes" id="UP000018958">
    <property type="component" value="Unassembled WGS sequence"/>
</dbReference>
<accession>W2WSK2</accession>
<dbReference type="PANTHER" id="PTHR40866:SF1">
    <property type="entry name" value="BED-TYPE DOMAIN-CONTAINING PROTEIN"/>
    <property type="match status" value="1"/>
</dbReference>
<sequence length="368" mass="41700">MAPLIGEDGDDHSAEGHRVFLDSMLQRDYDKSLHDCLFTVGDNCAVNRRLATIAHLPLIGCASRWLNIAVQAYLQFYKDELDTIQNLMRKLRTLNHAAKLRHAMMDRYFCLAGFIEADDEELCELMASPRSVKRLLSLPSDLKRIESVSKSLQCETTTILDVRLWFDGLIEVEPSFAEYLAPRARIVHSPDFESGCTKVLEGEGAKLTRAESAALEPFAIEHSESESDSESGSFVAQLQRKCRRVQKPQEYGLLSLIPPTSNMVERFFSLARVTFGHERHSLSPYTLEMVLFLRVNKKYWDVRTVEQCTQIVGSSGILASVVYNGRTDSIFIYPASKSILLRHQTPIGSQYNIRQPWSLGSCVFVRTR</sequence>
<name>W2WSK2_PHYNI</name>